<keyword evidence="1" id="KW-0808">Transferase</keyword>
<dbReference type="EC" id="2.7.7.49" evidence="1"/>
<dbReference type="InterPro" id="IPR000477">
    <property type="entry name" value="RT_dom"/>
</dbReference>
<proteinExistence type="predicted"/>
<dbReference type="InterPro" id="IPR030931">
    <property type="entry name" value="Group_II_RT_mat"/>
</dbReference>
<reference evidence="1 2" key="1">
    <citation type="submission" date="2019-01" db="EMBL/GenBank/DDBJ databases">
        <title>Draft genome sequence of Bacillus sp. DPC6431.</title>
        <authorList>
            <person name="Arbulu S."/>
            <person name="Murphy K."/>
            <person name="O'Sullivan O."/>
            <person name="Rea M.C."/>
            <person name="Hill C."/>
            <person name="Ross R.P."/>
        </authorList>
    </citation>
    <scope>NUCLEOTIDE SEQUENCE [LARGE SCALE GENOMIC DNA]</scope>
    <source>
        <strain evidence="1 2">DPC6431</strain>
    </source>
</reference>
<dbReference type="Pfam" id="PF08388">
    <property type="entry name" value="GIIM"/>
    <property type="match status" value="1"/>
</dbReference>
<comment type="caution">
    <text evidence="1">The sequence shown here is derived from an EMBL/GenBank/DDBJ whole genome shotgun (WGS) entry which is preliminary data.</text>
</comment>
<keyword evidence="1" id="KW-0548">Nucleotidyltransferase</keyword>
<dbReference type="PANTHER" id="PTHR34047">
    <property type="entry name" value="NUCLEAR INTRON MATURASE 1, MITOCHONDRIAL-RELATED"/>
    <property type="match status" value="1"/>
</dbReference>
<dbReference type="InterPro" id="IPR051083">
    <property type="entry name" value="GrpII_Intron_Splice-Mob/Def"/>
</dbReference>
<protein>
    <submittedName>
        <fullName evidence="1">Group II intron reverse transcriptase/maturase</fullName>
        <ecNumber evidence="1">2.7.7.49</ecNumber>
    </submittedName>
</protein>
<dbReference type="InterPro" id="IPR003615">
    <property type="entry name" value="HNH_nuc"/>
</dbReference>
<dbReference type="Gene3D" id="1.10.30.50">
    <property type="match status" value="1"/>
</dbReference>
<name>A0A4Y8T0Q1_BACTU</name>
<dbReference type="PANTHER" id="PTHR34047:SF8">
    <property type="entry name" value="PROTEIN YKFC"/>
    <property type="match status" value="1"/>
</dbReference>
<dbReference type="PROSITE" id="PS50878">
    <property type="entry name" value="RT_POL"/>
    <property type="match status" value="1"/>
</dbReference>
<dbReference type="CDD" id="cd01651">
    <property type="entry name" value="RT_G2_intron"/>
    <property type="match status" value="1"/>
</dbReference>
<dbReference type="GO" id="GO:0003964">
    <property type="term" value="F:RNA-directed DNA polymerase activity"/>
    <property type="evidence" value="ECO:0007669"/>
    <property type="project" value="UniProtKB-KW"/>
</dbReference>
<sequence>MKFSGRVGKWETSSLHEKLKGDATLNTSLRHWEYYGMDTVFDNLYKSSSENQSFRKLYRIIISEENILLAYRSIKSNKGSKTEGTDKFTIDNYKGMTKGEFIQFIRDDLTNYKPKAVRRKMIPKPNGEKRPLGIPCMKDRLIQQMFKQVLEPIAEAKFHKHSYGFRPIRSANHAIARCASLVNRYQLNYVVDIDIRGFFDNVNHTLLMKQLWNMGIKDRIVLKIIMKMLKAPIKGERLPSKGTPQGGILSPLLSNIVLNDLDQWVYSQWEGFKTKREYSGDNKKNRALKTTNLKEGYIVRYVDDFKIFARDWKTAQKWYHAVRLYLKERLKLDISLEKSKVINLRKDYSEFLGFKICAKVKGRDNKGRLKYVMQTNIKNKKKQEIKSKVKKKIKKIQKEPIAENILNLNQYIAGIQNYFKYATNVFRELKDVSYKLSTLMYNRLKDISKKKYPLNANQTYKKRYSLTYKTWEIAGVYIYPLHDINYVVTRLLPNKYNVYTIEGRAAIYKNLDMMVNSQLEVLRKSLTLNNSIEFYDNRLSRYSMKKGRCEITERFLYAYEVHCHHYIPLHLGGDDSYNNLRIIHVDIHKLIHATRLETIEKYMKEWSLNDEMVRKINQYRKKCNLKAITMN</sequence>
<keyword evidence="1" id="KW-0695">RNA-directed DNA polymerase</keyword>
<dbReference type="Proteomes" id="UP000297630">
    <property type="component" value="Unassembled WGS sequence"/>
</dbReference>
<evidence type="ECO:0000313" key="1">
    <source>
        <dbReference type="EMBL" id="TFF44277.1"/>
    </source>
</evidence>
<organism evidence="1 2">
    <name type="scientific">Bacillus thuringiensis</name>
    <dbReference type="NCBI Taxonomy" id="1428"/>
    <lineage>
        <taxon>Bacteria</taxon>
        <taxon>Bacillati</taxon>
        <taxon>Bacillota</taxon>
        <taxon>Bacilli</taxon>
        <taxon>Bacillales</taxon>
        <taxon>Bacillaceae</taxon>
        <taxon>Bacillus</taxon>
        <taxon>Bacillus cereus group</taxon>
    </lineage>
</organism>
<dbReference type="AlphaFoldDB" id="A0A4Y8T0Q1"/>
<dbReference type="NCBIfam" id="TIGR04416">
    <property type="entry name" value="group_II_RT_mat"/>
    <property type="match status" value="1"/>
</dbReference>
<gene>
    <name evidence="1" type="primary">ltrA</name>
    <name evidence="1" type="ORF">EQ803_23930</name>
</gene>
<dbReference type="Pfam" id="PF00078">
    <property type="entry name" value="RVT_1"/>
    <property type="match status" value="1"/>
</dbReference>
<evidence type="ECO:0000313" key="2">
    <source>
        <dbReference type="Proteomes" id="UP000297630"/>
    </source>
</evidence>
<dbReference type="CDD" id="cd00085">
    <property type="entry name" value="HNHc"/>
    <property type="match status" value="1"/>
</dbReference>
<dbReference type="SUPFAM" id="SSF56672">
    <property type="entry name" value="DNA/RNA polymerases"/>
    <property type="match status" value="1"/>
</dbReference>
<accession>A0A4Y8T0Q1</accession>
<dbReference type="SMART" id="SM00507">
    <property type="entry name" value="HNHc"/>
    <property type="match status" value="1"/>
</dbReference>
<dbReference type="InterPro" id="IPR043502">
    <property type="entry name" value="DNA/RNA_pol_sf"/>
</dbReference>
<dbReference type="InterPro" id="IPR013597">
    <property type="entry name" value="Mat_intron_G2"/>
</dbReference>
<dbReference type="EMBL" id="SCLP01000014">
    <property type="protein sequence ID" value="TFF44277.1"/>
    <property type="molecule type" value="Genomic_DNA"/>
</dbReference>